<accession>V8N5M5</accession>
<sequence length="142" mass="15652">MLPSWRLPEVQRERRAKGGCVAVSAEHPVGKVTSKVVDDSLEVLTCQAFGFYPKEIQATWTRDGEIWEHKTFHRKWPPTQTGPIISGSALRSTPRRGTVFGVTWSTRACRSPWTWLGRTKQAISSSLSSLGREGLPSGGGTS</sequence>
<comment type="caution">
    <text evidence="2">The sequence shown here is derived from an EMBL/GenBank/DDBJ whole genome shotgun (WGS) entry which is preliminary data.</text>
</comment>
<dbReference type="Gene3D" id="2.60.40.10">
    <property type="entry name" value="Immunoglobulins"/>
    <property type="match status" value="1"/>
</dbReference>
<dbReference type="Pfam" id="PF07654">
    <property type="entry name" value="C1-set"/>
    <property type="match status" value="1"/>
</dbReference>
<dbReference type="AlphaFoldDB" id="V8N5M5"/>
<dbReference type="EMBL" id="AZIM01010720">
    <property type="protein sequence ID" value="ETE56958.1"/>
    <property type="molecule type" value="Genomic_DNA"/>
</dbReference>
<dbReference type="OrthoDB" id="8890485at2759"/>
<dbReference type="InterPro" id="IPR013783">
    <property type="entry name" value="Ig-like_fold"/>
</dbReference>
<dbReference type="PROSITE" id="PS50835">
    <property type="entry name" value="IG_LIKE"/>
    <property type="match status" value="1"/>
</dbReference>
<dbReference type="SUPFAM" id="SSF48726">
    <property type="entry name" value="Immunoglobulin"/>
    <property type="match status" value="1"/>
</dbReference>
<dbReference type="InterPro" id="IPR003597">
    <property type="entry name" value="Ig_C1-set"/>
</dbReference>
<evidence type="ECO:0000259" key="1">
    <source>
        <dbReference type="PROSITE" id="PS50835"/>
    </source>
</evidence>
<dbReference type="InterPro" id="IPR036179">
    <property type="entry name" value="Ig-like_dom_sf"/>
</dbReference>
<proteinExistence type="predicted"/>
<dbReference type="Proteomes" id="UP000018936">
    <property type="component" value="Unassembled WGS sequence"/>
</dbReference>
<name>V8N5M5_OPHHA</name>
<feature type="domain" description="Ig-like" evidence="1">
    <location>
        <begin position="8"/>
        <end position="64"/>
    </location>
</feature>
<dbReference type="InterPro" id="IPR007110">
    <property type="entry name" value="Ig-like_dom"/>
</dbReference>
<protein>
    <submittedName>
        <fullName evidence="2">HLA class I histocompatibility antigen, Cw-16 alpha chain</fullName>
    </submittedName>
</protein>
<evidence type="ECO:0000313" key="2">
    <source>
        <dbReference type="EMBL" id="ETE56958.1"/>
    </source>
</evidence>
<organism evidence="2 3">
    <name type="scientific">Ophiophagus hannah</name>
    <name type="common">King cobra</name>
    <name type="synonym">Naja hannah</name>
    <dbReference type="NCBI Taxonomy" id="8665"/>
    <lineage>
        <taxon>Eukaryota</taxon>
        <taxon>Metazoa</taxon>
        <taxon>Chordata</taxon>
        <taxon>Craniata</taxon>
        <taxon>Vertebrata</taxon>
        <taxon>Euteleostomi</taxon>
        <taxon>Lepidosauria</taxon>
        <taxon>Squamata</taxon>
        <taxon>Bifurcata</taxon>
        <taxon>Unidentata</taxon>
        <taxon>Episquamata</taxon>
        <taxon>Toxicofera</taxon>
        <taxon>Serpentes</taxon>
        <taxon>Colubroidea</taxon>
        <taxon>Elapidae</taxon>
        <taxon>Elapinae</taxon>
        <taxon>Ophiophagus</taxon>
    </lineage>
</organism>
<evidence type="ECO:0000313" key="3">
    <source>
        <dbReference type="Proteomes" id="UP000018936"/>
    </source>
</evidence>
<reference evidence="2 3" key="1">
    <citation type="journal article" date="2013" name="Proc. Natl. Acad. Sci. U.S.A.">
        <title>The king cobra genome reveals dynamic gene evolution and adaptation in the snake venom system.</title>
        <authorList>
            <person name="Vonk F.J."/>
            <person name="Casewell N.R."/>
            <person name="Henkel C.V."/>
            <person name="Heimberg A.M."/>
            <person name="Jansen H.J."/>
            <person name="McCleary R.J."/>
            <person name="Kerkkamp H.M."/>
            <person name="Vos R.A."/>
            <person name="Guerreiro I."/>
            <person name="Calvete J.J."/>
            <person name="Wuster W."/>
            <person name="Woods A.E."/>
            <person name="Logan J.M."/>
            <person name="Harrison R.A."/>
            <person name="Castoe T.A."/>
            <person name="de Koning A.P."/>
            <person name="Pollock D.D."/>
            <person name="Yandell M."/>
            <person name="Calderon D."/>
            <person name="Renjifo C."/>
            <person name="Currier R.B."/>
            <person name="Salgado D."/>
            <person name="Pla D."/>
            <person name="Sanz L."/>
            <person name="Hyder A.S."/>
            <person name="Ribeiro J.M."/>
            <person name="Arntzen J.W."/>
            <person name="van den Thillart G.E."/>
            <person name="Boetzer M."/>
            <person name="Pirovano W."/>
            <person name="Dirks R.P."/>
            <person name="Spaink H.P."/>
            <person name="Duboule D."/>
            <person name="McGlinn E."/>
            <person name="Kini R.M."/>
            <person name="Richardson M.K."/>
        </authorList>
    </citation>
    <scope>NUCLEOTIDE SEQUENCE</scope>
    <source>
        <tissue evidence="2">Blood</tissue>
    </source>
</reference>
<gene>
    <name evidence="2" type="primary">HLA-C</name>
    <name evidence="2" type="ORF">L345_17330</name>
</gene>
<feature type="non-terminal residue" evidence="2">
    <location>
        <position position="1"/>
    </location>
</feature>
<keyword evidence="3" id="KW-1185">Reference proteome</keyword>